<proteinExistence type="predicted"/>
<sequence>MFNQFDIEKKMFEGQFHERYQFSLNYEGNHFKGIYHNGKITWFHPLNNLKEEALNNHIEEEVHKKMQDQFSLFNQFDIEKKMFKGQFHERNQFSLNYEDNHYKGIYHNGKITWFHPHPLNDLEEEHLSYMEEEVHKRMQD</sequence>
<keyword evidence="2" id="KW-1185">Reference proteome</keyword>
<evidence type="ECO:0000313" key="2">
    <source>
        <dbReference type="Proteomes" id="UP001357223"/>
    </source>
</evidence>
<organism evidence="1 2">
    <name type="scientific">Niallia oryzisoli</name>
    <dbReference type="NCBI Taxonomy" id="1737571"/>
    <lineage>
        <taxon>Bacteria</taxon>
        <taxon>Bacillati</taxon>
        <taxon>Bacillota</taxon>
        <taxon>Bacilli</taxon>
        <taxon>Bacillales</taxon>
        <taxon>Bacillaceae</taxon>
        <taxon>Niallia</taxon>
    </lineage>
</organism>
<gene>
    <name evidence="1" type="ORF">R4Z09_12915</name>
</gene>
<dbReference type="RefSeq" id="WP_338452681.1">
    <property type="nucleotide sequence ID" value="NZ_CP137640.1"/>
</dbReference>
<evidence type="ECO:0000313" key="1">
    <source>
        <dbReference type="EMBL" id="WVX83809.1"/>
    </source>
</evidence>
<accession>A0ABZ2CRS9</accession>
<name>A0ABZ2CRS9_9BACI</name>
<dbReference type="EMBL" id="CP137640">
    <property type="protein sequence ID" value="WVX83809.1"/>
    <property type="molecule type" value="Genomic_DNA"/>
</dbReference>
<protein>
    <submittedName>
        <fullName evidence="1">Uncharacterized protein</fullName>
    </submittedName>
</protein>
<reference evidence="1 2" key="1">
    <citation type="submission" date="2023-10" db="EMBL/GenBank/DDBJ databases">
        <title>Niallia locisalis sp.nov. isolated from a salt pond sample.</title>
        <authorList>
            <person name="Li X.-J."/>
            <person name="Dong L."/>
        </authorList>
    </citation>
    <scope>NUCLEOTIDE SEQUENCE [LARGE SCALE GENOMIC DNA]</scope>
    <source>
        <strain evidence="1 2">DSM 29761</strain>
    </source>
</reference>
<dbReference type="Proteomes" id="UP001357223">
    <property type="component" value="Chromosome"/>
</dbReference>